<evidence type="ECO:0000256" key="6">
    <source>
        <dbReference type="ARBA" id="ARBA00022525"/>
    </source>
</evidence>
<evidence type="ECO:0000256" key="16">
    <source>
        <dbReference type="RuleBase" id="RU003519"/>
    </source>
</evidence>
<evidence type="ECO:0000256" key="11">
    <source>
        <dbReference type="ARBA" id="ARBA00023157"/>
    </source>
</evidence>
<gene>
    <name evidence="17" type="ORF">CK820_G0052002</name>
</gene>
<evidence type="ECO:0000256" key="7">
    <source>
        <dbReference type="ARBA" id="ARBA00022622"/>
    </source>
</evidence>
<keyword evidence="9 16" id="KW-0654">Proteoglycan</keyword>
<evidence type="ECO:0000256" key="12">
    <source>
        <dbReference type="ARBA" id="ARBA00023180"/>
    </source>
</evidence>
<feature type="non-terminal residue" evidence="17">
    <location>
        <position position="162"/>
    </location>
</feature>
<evidence type="ECO:0000256" key="4">
    <source>
        <dbReference type="ARBA" id="ARBA00014714"/>
    </source>
</evidence>
<dbReference type="GO" id="GO:0009966">
    <property type="term" value="P:regulation of signal transduction"/>
    <property type="evidence" value="ECO:0007669"/>
    <property type="project" value="InterPro"/>
</dbReference>
<keyword evidence="12" id="KW-0325">Glycoprotein</keyword>
<comment type="caution">
    <text evidence="17">The sequence shown here is derived from an EMBL/GenBank/DDBJ whole genome shotgun (WGS) entry which is preliminary data.</text>
</comment>
<evidence type="ECO:0000256" key="1">
    <source>
        <dbReference type="ARBA" id="ARBA00004239"/>
    </source>
</evidence>
<organism evidence="17 18">
    <name type="scientific">Pan troglodytes</name>
    <name type="common">Chimpanzee</name>
    <dbReference type="NCBI Taxonomy" id="9598"/>
    <lineage>
        <taxon>Eukaryota</taxon>
        <taxon>Metazoa</taxon>
        <taxon>Chordata</taxon>
        <taxon>Craniata</taxon>
        <taxon>Vertebrata</taxon>
        <taxon>Euteleostomi</taxon>
        <taxon>Mammalia</taxon>
        <taxon>Eutheria</taxon>
        <taxon>Euarchontoglires</taxon>
        <taxon>Primates</taxon>
        <taxon>Haplorrhini</taxon>
        <taxon>Catarrhini</taxon>
        <taxon>Hominidae</taxon>
        <taxon>Pan</taxon>
    </lineage>
</organism>
<evidence type="ECO:0000313" key="18">
    <source>
        <dbReference type="Proteomes" id="UP000236370"/>
    </source>
</evidence>
<evidence type="ECO:0000256" key="5">
    <source>
        <dbReference type="ARBA" id="ARBA00022475"/>
    </source>
</evidence>
<keyword evidence="10 16" id="KW-0472">Membrane</keyword>
<evidence type="ECO:0000256" key="14">
    <source>
        <dbReference type="ARBA" id="ARBA00023288"/>
    </source>
</evidence>
<name>A0A2J8IYH7_PANTR</name>
<evidence type="ECO:0000256" key="9">
    <source>
        <dbReference type="ARBA" id="ARBA00022974"/>
    </source>
</evidence>
<keyword evidence="7 16" id="KW-0336">GPI-anchor</keyword>
<keyword evidence="11" id="KW-1015">Disulfide bond</keyword>
<comment type="subcellular location">
    <subcellularLocation>
        <location evidence="2 16">Cell membrane</location>
        <topology evidence="2 16">Lipid-anchor</topology>
        <topology evidence="2 16">GPI-anchor</topology>
    </subcellularLocation>
    <subcellularLocation>
        <location evidence="1">Secreted</location>
        <location evidence="1">Extracellular space</location>
    </subcellularLocation>
</comment>
<evidence type="ECO:0000256" key="13">
    <source>
        <dbReference type="ARBA" id="ARBA00023207"/>
    </source>
</evidence>
<reference evidence="17 18" key="1">
    <citation type="submission" date="2017-12" db="EMBL/GenBank/DDBJ databases">
        <title>High-resolution comparative analysis of great ape genomes.</title>
        <authorList>
            <person name="Pollen A."/>
            <person name="Hastie A."/>
            <person name="Hormozdiari F."/>
            <person name="Dougherty M."/>
            <person name="Liu R."/>
            <person name="Chaisson M."/>
            <person name="Hoppe E."/>
            <person name="Hill C."/>
            <person name="Pang A."/>
            <person name="Hillier L."/>
            <person name="Baker C."/>
            <person name="Armstrong J."/>
            <person name="Shendure J."/>
            <person name="Paten B."/>
            <person name="Wilson R."/>
            <person name="Chao H."/>
            <person name="Schneider V."/>
            <person name="Ventura M."/>
            <person name="Kronenberg Z."/>
            <person name="Murali S."/>
            <person name="Gordon D."/>
            <person name="Cantsilieris S."/>
            <person name="Munson K."/>
            <person name="Nelson B."/>
            <person name="Raja A."/>
            <person name="Underwood J."/>
            <person name="Diekhans M."/>
            <person name="Fiddes I."/>
            <person name="Haussler D."/>
            <person name="Eichler E."/>
        </authorList>
    </citation>
    <scope>NUCLEOTIDE SEQUENCE [LARGE SCALE GENOMIC DNA]</scope>
    <source>
        <strain evidence="17">Yerkes chimp pedigree #C0471</strain>
    </source>
</reference>
<keyword evidence="14 16" id="KW-0449">Lipoprotein</keyword>
<evidence type="ECO:0000256" key="15">
    <source>
        <dbReference type="RuleBase" id="RU003518"/>
    </source>
</evidence>
<proteinExistence type="inferred from homology"/>
<dbReference type="Proteomes" id="UP000236370">
    <property type="component" value="Unassembled WGS sequence"/>
</dbReference>
<keyword evidence="13 16" id="KW-0357">Heparan sulfate</keyword>
<evidence type="ECO:0000256" key="10">
    <source>
        <dbReference type="ARBA" id="ARBA00023136"/>
    </source>
</evidence>
<dbReference type="GO" id="GO:0005886">
    <property type="term" value="C:plasma membrane"/>
    <property type="evidence" value="ECO:0007669"/>
    <property type="project" value="UniProtKB-SubCell"/>
</dbReference>
<dbReference type="PANTHER" id="PTHR10822:SF8">
    <property type="entry name" value="GLYPICAN-1"/>
    <property type="match status" value="1"/>
</dbReference>
<dbReference type="PANTHER" id="PTHR10822">
    <property type="entry name" value="GLYPICAN"/>
    <property type="match status" value="1"/>
</dbReference>
<dbReference type="EMBL" id="NBAG03000554">
    <property type="protein sequence ID" value="PNI15569.1"/>
    <property type="molecule type" value="Genomic_DNA"/>
</dbReference>
<accession>A0A2J8IYH7</accession>
<evidence type="ECO:0000256" key="3">
    <source>
        <dbReference type="ARBA" id="ARBA00010260"/>
    </source>
</evidence>
<evidence type="ECO:0000256" key="2">
    <source>
        <dbReference type="ARBA" id="ARBA00004609"/>
    </source>
</evidence>
<dbReference type="GO" id="GO:0098552">
    <property type="term" value="C:side of membrane"/>
    <property type="evidence" value="ECO:0007669"/>
    <property type="project" value="UniProtKB-KW"/>
</dbReference>
<dbReference type="AlphaFoldDB" id="A0A2J8IYH7"/>
<keyword evidence="6" id="KW-0964">Secreted</keyword>
<dbReference type="InterPro" id="IPR001863">
    <property type="entry name" value="Glypican"/>
</dbReference>
<evidence type="ECO:0000313" key="17">
    <source>
        <dbReference type="EMBL" id="PNI15569.1"/>
    </source>
</evidence>
<comment type="similarity">
    <text evidence="3 15">Belongs to the glypican family.</text>
</comment>
<comment type="function">
    <text evidence="16">Cell surface proteoglycan.</text>
</comment>
<keyword evidence="5" id="KW-1003">Cell membrane</keyword>
<dbReference type="GO" id="GO:0005576">
    <property type="term" value="C:extracellular region"/>
    <property type="evidence" value="ECO:0007669"/>
    <property type="project" value="UniProtKB-SubCell"/>
</dbReference>
<dbReference type="Pfam" id="PF01153">
    <property type="entry name" value="Glypican"/>
    <property type="match status" value="1"/>
</dbReference>
<sequence length="162" mass="18600">MEENLANRSRAELETALQDSSRVLQAMLATQLRSFDDHFQHLLNDSERTLQATFPGAFGELYTQNARAFRDLYSELRLYYRGANLHLEETLAEFWARLLERLFKQLHPQLLLPDDYLDCLGKQAEALRPFGEAPRELRLRATRAFVAARSFVQGLGVASDVV</sequence>
<evidence type="ECO:0000256" key="8">
    <source>
        <dbReference type="ARBA" id="ARBA00022729"/>
    </source>
</evidence>
<keyword evidence="8" id="KW-0732">Signal</keyword>
<protein>
    <recommendedName>
        <fullName evidence="4">Glypican-1</fullName>
    </recommendedName>
</protein>